<sequence>MLSVGDRNNVGSCSKPKILLSLVDICIVGLAALVLLIFKLFVTPYTRGFYCDDDSIRYPFKNSTVTSTTLYTTGFAINLVLIFLFEFIHYRYGSKNASNESTTSYTSSSQVGVPESTRRKVYQYLYNVYQVSLPFVFGVVVQQLTTNIGKFSIGRLRPHFLSVCLPDQTKYNCNIGYITEDVCTGDASRIHEARLSFPSGHASFSSFSMIFAILYIQARMQWRSISLLRPLLQMILFHLAFYTCLSRVSDYKHHWSDVLSGAIIGIVTAVLVVFKVLNLFEVKPKRDIQSATPVLGNMLIQRPDQGSMGVHHFTETPAPGPLHNNHNHSSLDHLEHSKGYINSHFLGDEGSGLLESAGTRQRVNDSRNYPQTLAGRMEEGEISTQVYYIDAQGRPMGEMERKTTLSKMTTQL</sequence>
<gene>
    <name evidence="9" type="primary">LOC111116763</name>
</gene>
<dbReference type="GO" id="GO:0007165">
    <property type="term" value="P:signal transduction"/>
    <property type="evidence" value="ECO:0007669"/>
    <property type="project" value="TreeGrafter"/>
</dbReference>
<feature type="transmembrane region" description="Helical" evidence="6">
    <location>
        <begin position="260"/>
        <end position="280"/>
    </location>
</feature>
<dbReference type="AlphaFoldDB" id="A0A8B8C6W8"/>
<dbReference type="KEGG" id="cvn:111116763"/>
<evidence type="ECO:0000313" key="9">
    <source>
        <dbReference type="RefSeq" id="XP_022311472.1"/>
    </source>
</evidence>
<comment type="similarity">
    <text evidence="2">Belongs to the PA-phosphatase related phosphoesterase family.</text>
</comment>
<dbReference type="PANTHER" id="PTHR10165">
    <property type="entry name" value="LIPID PHOSPHATE PHOSPHATASE"/>
    <property type="match status" value="1"/>
</dbReference>
<dbReference type="GO" id="GO:0008195">
    <property type="term" value="F:phosphatidate phosphatase activity"/>
    <property type="evidence" value="ECO:0007669"/>
    <property type="project" value="TreeGrafter"/>
</dbReference>
<dbReference type="PANTHER" id="PTHR10165:SF103">
    <property type="entry name" value="PHOSPHOLIPID PHOSPHATASE HOMOLOG 1.2 HOMOLOG"/>
    <property type="match status" value="1"/>
</dbReference>
<dbReference type="GeneID" id="111116763"/>
<reference evidence="9" key="2">
    <citation type="submission" date="2025-08" db="UniProtKB">
        <authorList>
            <consortium name="RefSeq"/>
        </authorList>
    </citation>
    <scope>IDENTIFICATION</scope>
    <source>
        <tissue evidence="9">Whole sample</tissue>
    </source>
</reference>
<feature type="transmembrane region" description="Helical" evidence="6">
    <location>
        <begin position="230"/>
        <end position="248"/>
    </location>
</feature>
<feature type="domain" description="Phosphatidic acid phosphatase type 2/haloperoxidase" evidence="7">
    <location>
        <begin position="132"/>
        <end position="273"/>
    </location>
</feature>
<evidence type="ECO:0000256" key="1">
    <source>
        <dbReference type="ARBA" id="ARBA00004141"/>
    </source>
</evidence>
<name>A0A8B8C6W8_CRAVI</name>
<dbReference type="SMART" id="SM00014">
    <property type="entry name" value="acidPPc"/>
    <property type="match status" value="1"/>
</dbReference>
<organism evidence="8 9">
    <name type="scientific">Crassostrea virginica</name>
    <name type="common">Eastern oyster</name>
    <dbReference type="NCBI Taxonomy" id="6565"/>
    <lineage>
        <taxon>Eukaryota</taxon>
        <taxon>Metazoa</taxon>
        <taxon>Spiralia</taxon>
        <taxon>Lophotrochozoa</taxon>
        <taxon>Mollusca</taxon>
        <taxon>Bivalvia</taxon>
        <taxon>Autobranchia</taxon>
        <taxon>Pteriomorphia</taxon>
        <taxon>Ostreida</taxon>
        <taxon>Ostreoidea</taxon>
        <taxon>Ostreidae</taxon>
        <taxon>Crassostrea</taxon>
    </lineage>
</organism>
<evidence type="ECO:0000256" key="2">
    <source>
        <dbReference type="ARBA" id="ARBA00008816"/>
    </source>
</evidence>
<reference evidence="8" key="1">
    <citation type="submission" date="2024-06" db="UniProtKB">
        <authorList>
            <consortium name="RefSeq"/>
        </authorList>
    </citation>
    <scope>NUCLEOTIDE SEQUENCE [LARGE SCALE GENOMIC DNA]</scope>
</reference>
<protein>
    <submittedName>
        <fullName evidence="9">Phospholipid phosphatase 1-like</fullName>
    </submittedName>
</protein>
<dbReference type="SUPFAM" id="SSF48317">
    <property type="entry name" value="Acid phosphatase/Vanadium-dependent haloperoxidase"/>
    <property type="match status" value="1"/>
</dbReference>
<feature type="transmembrane region" description="Helical" evidence="6">
    <location>
        <begin position="18"/>
        <end position="38"/>
    </location>
</feature>
<dbReference type="InterPro" id="IPR036938">
    <property type="entry name" value="PAP2/HPO_sf"/>
</dbReference>
<dbReference type="RefSeq" id="XP_022311472.1">
    <property type="nucleotide sequence ID" value="XM_022455764.1"/>
</dbReference>
<evidence type="ECO:0000256" key="4">
    <source>
        <dbReference type="ARBA" id="ARBA00022989"/>
    </source>
</evidence>
<keyword evidence="3 6" id="KW-0812">Transmembrane</keyword>
<evidence type="ECO:0000256" key="5">
    <source>
        <dbReference type="ARBA" id="ARBA00023136"/>
    </source>
</evidence>
<proteinExistence type="inferred from homology"/>
<dbReference type="Pfam" id="PF01569">
    <property type="entry name" value="PAP2"/>
    <property type="match status" value="1"/>
</dbReference>
<dbReference type="GO" id="GO:0046839">
    <property type="term" value="P:phospholipid dephosphorylation"/>
    <property type="evidence" value="ECO:0007669"/>
    <property type="project" value="TreeGrafter"/>
</dbReference>
<dbReference type="Gene3D" id="1.20.144.10">
    <property type="entry name" value="Phosphatidic acid phosphatase type 2/haloperoxidase"/>
    <property type="match status" value="1"/>
</dbReference>
<dbReference type="CDD" id="cd03384">
    <property type="entry name" value="PAP2_wunen"/>
    <property type="match status" value="1"/>
</dbReference>
<feature type="transmembrane region" description="Helical" evidence="6">
    <location>
        <begin position="124"/>
        <end position="144"/>
    </location>
</feature>
<evidence type="ECO:0000256" key="3">
    <source>
        <dbReference type="ARBA" id="ARBA00022692"/>
    </source>
</evidence>
<dbReference type="OrthoDB" id="8907274at2759"/>
<comment type="subcellular location">
    <subcellularLocation>
        <location evidence="1">Membrane</location>
        <topology evidence="1">Multi-pass membrane protein</topology>
    </subcellularLocation>
</comment>
<dbReference type="InterPro" id="IPR000326">
    <property type="entry name" value="PAP2/HPO"/>
</dbReference>
<evidence type="ECO:0000313" key="8">
    <source>
        <dbReference type="Proteomes" id="UP000694844"/>
    </source>
</evidence>
<accession>A0A8B8C6W8</accession>
<evidence type="ECO:0000256" key="6">
    <source>
        <dbReference type="SAM" id="Phobius"/>
    </source>
</evidence>
<dbReference type="GO" id="GO:0006644">
    <property type="term" value="P:phospholipid metabolic process"/>
    <property type="evidence" value="ECO:0007669"/>
    <property type="project" value="InterPro"/>
</dbReference>
<keyword evidence="4 6" id="KW-1133">Transmembrane helix</keyword>
<dbReference type="GO" id="GO:0005886">
    <property type="term" value="C:plasma membrane"/>
    <property type="evidence" value="ECO:0007669"/>
    <property type="project" value="TreeGrafter"/>
</dbReference>
<evidence type="ECO:0000259" key="7">
    <source>
        <dbReference type="SMART" id="SM00014"/>
    </source>
</evidence>
<keyword evidence="5 6" id="KW-0472">Membrane</keyword>
<keyword evidence="8" id="KW-1185">Reference proteome</keyword>
<feature type="transmembrane region" description="Helical" evidence="6">
    <location>
        <begin position="69"/>
        <end position="88"/>
    </location>
</feature>
<dbReference type="InterPro" id="IPR043216">
    <property type="entry name" value="PAP-like"/>
</dbReference>
<dbReference type="Proteomes" id="UP000694844">
    <property type="component" value="Chromosome 1"/>
</dbReference>
<feature type="transmembrane region" description="Helical" evidence="6">
    <location>
        <begin position="201"/>
        <end position="218"/>
    </location>
</feature>